<dbReference type="Proteomes" id="UP000724686">
    <property type="component" value="Unassembled WGS sequence"/>
</dbReference>
<evidence type="ECO:0000256" key="4">
    <source>
        <dbReference type="ARBA" id="ARBA00023239"/>
    </source>
</evidence>
<proteinExistence type="inferred from homology"/>
<name>A0ABS2UCN1_9LEPT</name>
<evidence type="ECO:0000313" key="6">
    <source>
        <dbReference type="EMBL" id="MBM9578127.1"/>
    </source>
</evidence>
<evidence type="ECO:0000256" key="2">
    <source>
        <dbReference type="ARBA" id="ARBA00022723"/>
    </source>
</evidence>
<feature type="domain" description="CENP-V/GFA" evidence="5">
    <location>
        <begin position="5"/>
        <end position="121"/>
    </location>
</feature>
<dbReference type="EMBL" id="JAFFPU010000044">
    <property type="protein sequence ID" value="MBM9578127.1"/>
    <property type="molecule type" value="Genomic_DNA"/>
</dbReference>
<evidence type="ECO:0000313" key="7">
    <source>
        <dbReference type="Proteomes" id="UP000724686"/>
    </source>
</evidence>
<keyword evidence="4" id="KW-0456">Lyase</keyword>
<dbReference type="InterPro" id="IPR006913">
    <property type="entry name" value="CENP-V/GFA"/>
</dbReference>
<reference evidence="6 7" key="1">
    <citation type="submission" date="2021-02" db="EMBL/GenBank/DDBJ databases">
        <title>Leptospira ainlahdjerensis sp. nov., Leptospira ainazelensis sp. nov., Leptospira abararensis sp. nov. and Leptospira chreensis sp. nov., four new species isolated from water sources in Algeria.</title>
        <authorList>
            <person name="Amara Korba A."/>
            <person name="Kainiu M."/>
            <person name="Vincent A.T."/>
            <person name="Mariet J.-F."/>
            <person name="Veyrier F.J."/>
            <person name="Goarant C."/>
            <person name="Picardeau M."/>
        </authorList>
    </citation>
    <scope>NUCLEOTIDE SEQUENCE [LARGE SCALE GENOMIC DNA]</scope>
    <source>
        <strain evidence="6 7">201903070</strain>
    </source>
</reference>
<dbReference type="Gene3D" id="3.90.1590.10">
    <property type="entry name" value="glutathione-dependent formaldehyde- activating enzyme (gfa)"/>
    <property type="match status" value="1"/>
</dbReference>
<comment type="similarity">
    <text evidence="1">Belongs to the Gfa family.</text>
</comment>
<keyword evidence="2" id="KW-0479">Metal-binding</keyword>
<evidence type="ECO:0000256" key="3">
    <source>
        <dbReference type="ARBA" id="ARBA00022833"/>
    </source>
</evidence>
<organism evidence="6 7">
    <name type="scientific">Leptospira ainlahdjerensis</name>
    <dbReference type="NCBI Taxonomy" id="2810033"/>
    <lineage>
        <taxon>Bacteria</taxon>
        <taxon>Pseudomonadati</taxon>
        <taxon>Spirochaetota</taxon>
        <taxon>Spirochaetia</taxon>
        <taxon>Leptospirales</taxon>
        <taxon>Leptospiraceae</taxon>
        <taxon>Leptospira</taxon>
    </lineage>
</organism>
<evidence type="ECO:0000256" key="1">
    <source>
        <dbReference type="ARBA" id="ARBA00005495"/>
    </source>
</evidence>
<comment type="caution">
    <text evidence="6">The sequence shown here is derived from an EMBL/GenBank/DDBJ whole genome shotgun (WGS) entry which is preliminary data.</text>
</comment>
<sequence length="142" mass="15397">MTNANTGTCFCGAVEIGVEGVPEAMGYCHCSSCRTWSASPVTAFTLWKPENVKVLKGAEFVGRFMQTQQSDRQFCTKCGGHIMTSHPPFGLIDVYPSTIPNFKFNPGLHVNYVETVLPMKDGLLKLKDFPSELGGSGLAVSE</sequence>
<dbReference type="RefSeq" id="WP_205280162.1">
    <property type="nucleotide sequence ID" value="NZ_JAFFPU010000044.1"/>
</dbReference>
<keyword evidence="3" id="KW-0862">Zinc</keyword>
<dbReference type="SUPFAM" id="SSF51316">
    <property type="entry name" value="Mss4-like"/>
    <property type="match status" value="1"/>
</dbReference>
<keyword evidence="7" id="KW-1185">Reference proteome</keyword>
<dbReference type="InterPro" id="IPR011057">
    <property type="entry name" value="Mss4-like_sf"/>
</dbReference>
<dbReference type="Pfam" id="PF04828">
    <property type="entry name" value="GFA"/>
    <property type="match status" value="1"/>
</dbReference>
<accession>A0ABS2UCN1</accession>
<evidence type="ECO:0000259" key="5">
    <source>
        <dbReference type="PROSITE" id="PS51891"/>
    </source>
</evidence>
<dbReference type="PANTHER" id="PTHR33337">
    <property type="entry name" value="GFA DOMAIN-CONTAINING PROTEIN"/>
    <property type="match status" value="1"/>
</dbReference>
<protein>
    <submittedName>
        <fullName evidence="6">GFA family protein</fullName>
    </submittedName>
</protein>
<dbReference type="PANTHER" id="PTHR33337:SF40">
    <property type="entry name" value="CENP-V_GFA DOMAIN-CONTAINING PROTEIN-RELATED"/>
    <property type="match status" value="1"/>
</dbReference>
<gene>
    <name evidence="6" type="ORF">JWG45_13300</name>
</gene>
<dbReference type="PROSITE" id="PS51891">
    <property type="entry name" value="CENP_V_GFA"/>
    <property type="match status" value="1"/>
</dbReference>